<accession>A0ABQ9ZGW2</accession>
<proteinExistence type="predicted"/>
<gene>
    <name evidence="2" type="ORF">OUZ56_021267</name>
</gene>
<keyword evidence="1" id="KW-0732">Signal</keyword>
<evidence type="ECO:0000313" key="2">
    <source>
        <dbReference type="EMBL" id="KAK4012168.1"/>
    </source>
</evidence>
<evidence type="ECO:0000256" key="1">
    <source>
        <dbReference type="SAM" id="SignalP"/>
    </source>
</evidence>
<evidence type="ECO:0000313" key="3">
    <source>
        <dbReference type="Proteomes" id="UP001234178"/>
    </source>
</evidence>
<protein>
    <submittedName>
        <fullName evidence="2">Uncharacterized protein</fullName>
    </submittedName>
</protein>
<dbReference type="Proteomes" id="UP001234178">
    <property type="component" value="Unassembled WGS sequence"/>
</dbReference>
<keyword evidence="3" id="KW-1185">Reference proteome</keyword>
<comment type="caution">
    <text evidence="2">The sequence shown here is derived from an EMBL/GenBank/DDBJ whole genome shotgun (WGS) entry which is preliminary data.</text>
</comment>
<feature type="signal peptide" evidence="1">
    <location>
        <begin position="1"/>
        <end position="20"/>
    </location>
</feature>
<feature type="chain" id="PRO_5046104969" evidence="1">
    <location>
        <begin position="21"/>
        <end position="99"/>
    </location>
</feature>
<sequence>MPISLSEFLILCTGLTSSMAKNPVVTFKVFVYSWEEPILMVIEPKYSTKFYAKGLLPSKNLVNKPQPVSERPVQPPLPGRAFKIIITNSPMSSLISVLK</sequence>
<reference evidence="2 3" key="1">
    <citation type="journal article" date="2023" name="Nucleic Acids Res.">
        <title>The hologenome of Daphnia magna reveals possible DNA methylation and microbiome-mediated evolution of the host genome.</title>
        <authorList>
            <person name="Chaturvedi A."/>
            <person name="Li X."/>
            <person name="Dhandapani V."/>
            <person name="Marshall H."/>
            <person name="Kissane S."/>
            <person name="Cuenca-Cambronero M."/>
            <person name="Asole G."/>
            <person name="Calvet F."/>
            <person name="Ruiz-Romero M."/>
            <person name="Marangio P."/>
            <person name="Guigo R."/>
            <person name="Rago D."/>
            <person name="Mirbahai L."/>
            <person name="Eastwood N."/>
            <person name="Colbourne J.K."/>
            <person name="Zhou J."/>
            <person name="Mallon E."/>
            <person name="Orsini L."/>
        </authorList>
    </citation>
    <scope>NUCLEOTIDE SEQUENCE [LARGE SCALE GENOMIC DNA]</scope>
    <source>
        <strain evidence="2">LRV0_1</strain>
    </source>
</reference>
<organism evidence="2 3">
    <name type="scientific">Daphnia magna</name>
    <dbReference type="NCBI Taxonomy" id="35525"/>
    <lineage>
        <taxon>Eukaryota</taxon>
        <taxon>Metazoa</taxon>
        <taxon>Ecdysozoa</taxon>
        <taxon>Arthropoda</taxon>
        <taxon>Crustacea</taxon>
        <taxon>Branchiopoda</taxon>
        <taxon>Diplostraca</taxon>
        <taxon>Cladocera</taxon>
        <taxon>Anomopoda</taxon>
        <taxon>Daphniidae</taxon>
        <taxon>Daphnia</taxon>
    </lineage>
</organism>
<dbReference type="EMBL" id="JAOYFB010000003">
    <property type="protein sequence ID" value="KAK4012168.1"/>
    <property type="molecule type" value="Genomic_DNA"/>
</dbReference>
<name>A0ABQ9ZGW2_9CRUS</name>